<comment type="caution">
    <text evidence="2">The sequence shown here is derived from an EMBL/GenBank/DDBJ whole genome shotgun (WGS) entry which is preliminary data.</text>
</comment>
<gene>
    <name evidence="2" type="primary">AVEN_110688_1</name>
    <name evidence="2" type="ORF">CEXT_576251</name>
</gene>
<proteinExistence type="predicted"/>
<evidence type="ECO:0000313" key="2">
    <source>
        <dbReference type="EMBL" id="GIY08621.1"/>
    </source>
</evidence>
<dbReference type="PANTHER" id="PTHR21261:SF15">
    <property type="entry name" value="BEATEN PATH IIIA, ISOFORM D-RELATED"/>
    <property type="match status" value="1"/>
</dbReference>
<organism evidence="2 3">
    <name type="scientific">Caerostris extrusa</name>
    <name type="common">Bark spider</name>
    <name type="synonym">Caerostris bankana</name>
    <dbReference type="NCBI Taxonomy" id="172846"/>
    <lineage>
        <taxon>Eukaryota</taxon>
        <taxon>Metazoa</taxon>
        <taxon>Ecdysozoa</taxon>
        <taxon>Arthropoda</taxon>
        <taxon>Chelicerata</taxon>
        <taxon>Arachnida</taxon>
        <taxon>Araneae</taxon>
        <taxon>Araneomorphae</taxon>
        <taxon>Entelegynae</taxon>
        <taxon>Araneoidea</taxon>
        <taxon>Araneidae</taxon>
        <taxon>Caerostris</taxon>
    </lineage>
</organism>
<dbReference type="EMBL" id="BPLR01006272">
    <property type="protein sequence ID" value="GIY08621.1"/>
    <property type="molecule type" value="Genomic_DNA"/>
</dbReference>
<dbReference type="Proteomes" id="UP001054945">
    <property type="component" value="Unassembled WGS sequence"/>
</dbReference>
<name>A0AAV4QKK0_CAEEX</name>
<accession>A0AAV4QKK0</accession>
<dbReference type="AlphaFoldDB" id="A0AAV4QKK0"/>
<feature type="region of interest" description="Disordered" evidence="1">
    <location>
        <begin position="135"/>
        <end position="162"/>
    </location>
</feature>
<evidence type="ECO:0000313" key="3">
    <source>
        <dbReference type="Proteomes" id="UP001054945"/>
    </source>
</evidence>
<protein>
    <submittedName>
        <fullName evidence="2">Ig-like domain-containing protein</fullName>
    </submittedName>
</protein>
<dbReference type="PANTHER" id="PTHR21261">
    <property type="entry name" value="BEAT PROTEIN"/>
    <property type="match status" value="1"/>
</dbReference>
<reference evidence="2 3" key="1">
    <citation type="submission" date="2021-06" db="EMBL/GenBank/DDBJ databases">
        <title>Caerostris extrusa draft genome.</title>
        <authorList>
            <person name="Kono N."/>
            <person name="Arakawa K."/>
        </authorList>
    </citation>
    <scope>NUCLEOTIDE SEQUENCE [LARGE SCALE GENOMIC DNA]</scope>
</reference>
<keyword evidence="3" id="KW-1185">Reference proteome</keyword>
<sequence>MTEHLRRGNSVKFGLQLEQKRFFKKKNFILRKQMESIRLLSSIQSLSVTQISPLPTKGPDIIGLQPRYQVGDEAQAHHVTHLPPRKTKEGLQWIELRLVFSMAGKYIRKGGLKLQCLAEVFLTYARSHHELVIGERLSGPGPQNAPNVIPSRRRPRVSGSSSRYDVGDLVDINCTSAKESTPPILRWFINDREDKISMLV</sequence>
<evidence type="ECO:0000256" key="1">
    <source>
        <dbReference type="SAM" id="MobiDB-lite"/>
    </source>
</evidence>